<gene>
    <name evidence="2" type="ORF">SDC9_195252</name>
</gene>
<reference evidence="2" key="1">
    <citation type="submission" date="2019-08" db="EMBL/GenBank/DDBJ databases">
        <authorList>
            <person name="Kucharzyk K."/>
            <person name="Murdoch R.W."/>
            <person name="Higgins S."/>
            <person name="Loffler F."/>
        </authorList>
    </citation>
    <scope>NUCLEOTIDE SEQUENCE</scope>
</reference>
<accession>A0A645IB32</accession>
<comment type="caution">
    <text evidence="2">The sequence shown here is derived from an EMBL/GenBank/DDBJ whole genome shotgun (WGS) entry which is preliminary data.</text>
</comment>
<protein>
    <submittedName>
        <fullName evidence="2">Uncharacterized protein</fullName>
    </submittedName>
</protein>
<sequence>MRGILRRRIGTPPDRRQKEYLLEVPVHYHLRDLRKGEVRGDGYRAVGSGILFSDGLSEFIFGHRDAVAHQERRHRLNIFLFLKVYRVAVDVEGTDVHRERRSVYIDDAAAGRKDAQDAQPVLGGEFDIGVALDHLEEKEPGDKQHERYKYRRLQEAHAAHDIELGILRTNHSAPTPSRRATRRR</sequence>
<dbReference type="EMBL" id="VSSQ01109303">
    <property type="protein sequence ID" value="MPN47649.1"/>
    <property type="molecule type" value="Genomic_DNA"/>
</dbReference>
<evidence type="ECO:0000256" key="1">
    <source>
        <dbReference type="SAM" id="MobiDB-lite"/>
    </source>
</evidence>
<name>A0A645IB32_9ZZZZ</name>
<organism evidence="2">
    <name type="scientific">bioreactor metagenome</name>
    <dbReference type="NCBI Taxonomy" id="1076179"/>
    <lineage>
        <taxon>unclassified sequences</taxon>
        <taxon>metagenomes</taxon>
        <taxon>ecological metagenomes</taxon>
    </lineage>
</organism>
<evidence type="ECO:0000313" key="2">
    <source>
        <dbReference type="EMBL" id="MPN47649.1"/>
    </source>
</evidence>
<dbReference type="AlphaFoldDB" id="A0A645IB32"/>
<feature type="region of interest" description="Disordered" evidence="1">
    <location>
        <begin position="164"/>
        <end position="184"/>
    </location>
</feature>
<proteinExistence type="predicted"/>